<evidence type="ECO:0000313" key="2">
    <source>
        <dbReference type="EMBL" id="MBX48651.1"/>
    </source>
</evidence>
<dbReference type="EMBL" id="GGEC01068167">
    <property type="protein sequence ID" value="MBX48651.1"/>
    <property type="molecule type" value="Transcribed_RNA"/>
</dbReference>
<name>A0A2P2P202_RHIMU</name>
<dbReference type="AlphaFoldDB" id="A0A2P2P202"/>
<protein>
    <submittedName>
        <fullName evidence="2">Uncharacterized protein</fullName>
    </submittedName>
</protein>
<proteinExistence type="predicted"/>
<reference evidence="2" key="1">
    <citation type="submission" date="2018-02" db="EMBL/GenBank/DDBJ databases">
        <title>Rhizophora mucronata_Transcriptome.</title>
        <authorList>
            <person name="Meera S.P."/>
            <person name="Sreeshan A."/>
            <person name="Augustine A."/>
        </authorList>
    </citation>
    <scope>NUCLEOTIDE SEQUENCE</scope>
    <source>
        <tissue evidence="2">Leaf</tissue>
    </source>
</reference>
<feature type="region of interest" description="Disordered" evidence="1">
    <location>
        <begin position="1"/>
        <end position="31"/>
    </location>
</feature>
<organism evidence="2">
    <name type="scientific">Rhizophora mucronata</name>
    <name type="common">Asiatic mangrove</name>
    <dbReference type="NCBI Taxonomy" id="61149"/>
    <lineage>
        <taxon>Eukaryota</taxon>
        <taxon>Viridiplantae</taxon>
        <taxon>Streptophyta</taxon>
        <taxon>Embryophyta</taxon>
        <taxon>Tracheophyta</taxon>
        <taxon>Spermatophyta</taxon>
        <taxon>Magnoliopsida</taxon>
        <taxon>eudicotyledons</taxon>
        <taxon>Gunneridae</taxon>
        <taxon>Pentapetalae</taxon>
        <taxon>rosids</taxon>
        <taxon>fabids</taxon>
        <taxon>Malpighiales</taxon>
        <taxon>Rhizophoraceae</taxon>
        <taxon>Rhizophora</taxon>
    </lineage>
</organism>
<feature type="compositionally biased region" description="Polar residues" evidence="1">
    <location>
        <begin position="1"/>
        <end position="12"/>
    </location>
</feature>
<accession>A0A2P2P202</accession>
<evidence type="ECO:0000256" key="1">
    <source>
        <dbReference type="SAM" id="MobiDB-lite"/>
    </source>
</evidence>
<sequence>MFLSCSMLNQQGAELEETKEVHDEKRHRRTV</sequence>